<dbReference type="GO" id="GO:0005524">
    <property type="term" value="F:ATP binding"/>
    <property type="evidence" value="ECO:0007669"/>
    <property type="project" value="UniProtKB-KW"/>
</dbReference>
<dbReference type="GO" id="GO:0008531">
    <property type="term" value="F:riboflavin kinase activity"/>
    <property type="evidence" value="ECO:0007669"/>
    <property type="project" value="UniProtKB-EC"/>
</dbReference>
<evidence type="ECO:0000256" key="1">
    <source>
        <dbReference type="ARBA" id="ARBA00002284"/>
    </source>
</evidence>
<accession>A0A1G8QZP2</accession>
<evidence type="ECO:0000256" key="9">
    <source>
        <dbReference type="ARBA" id="ARBA00022840"/>
    </source>
</evidence>
<dbReference type="InterPro" id="IPR015865">
    <property type="entry name" value="Riboflavin_kinase_bac/euk"/>
</dbReference>
<sequence>MSSFKTAYDELQTGRLIVLVDDINHNVSYVTGLLDKVTPEQVNFMIKFGKGLVYAGINKKQAERLELPIMAGDGWRDGSTISVDYFSSSTGISVNERAVTLQALNRESVRPEHFIRPGHVFPVVYAENGLLERRSIFEAAAELAGYHGSLANTFICELLNNKGEVASYHEVISFCQTHELSYITMSTILKEKGNRSLTRFTVESTKIPYVNHTIGFPNINLGLKNPLPPIRTGVYGIRVTCDQQTDIGIMHVNETEETESGKIFDMYVESSFSQVLANKTVSIEVNFFLRPLKFFSSSSIDDLVVMYKKDDEQVRKFFHFIAHDRIEGRFVL</sequence>
<evidence type="ECO:0000256" key="2">
    <source>
        <dbReference type="ARBA" id="ARBA00004904"/>
    </source>
</evidence>
<keyword evidence="4" id="KW-0285">Flavoprotein</keyword>
<dbReference type="Proteomes" id="UP000199017">
    <property type="component" value="Unassembled WGS sequence"/>
</dbReference>
<dbReference type="InterPro" id="IPR023465">
    <property type="entry name" value="Riboflavin_kinase_dom_sf"/>
</dbReference>
<evidence type="ECO:0000256" key="8">
    <source>
        <dbReference type="ARBA" id="ARBA00022741"/>
    </source>
</evidence>
<gene>
    <name evidence="12" type="ORF">SAMN05216352_12335</name>
</gene>
<reference evidence="12 13" key="1">
    <citation type="submission" date="2016-10" db="EMBL/GenBank/DDBJ databases">
        <authorList>
            <person name="de Groot N.N."/>
        </authorList>
    </citation>
    <scope>NUCLEOTIDE SEQUENCE [LARGE SCALE GENOMIC DNA]</scope>
    <source>
        <strain evidence="13">P4B,CCM 7963,CECT 7998,DSM 25260,IBRC-M 10614,KCTC 13821</strain>
    </source>
</reference>
<proteinExistence type="predicted"/>
<dbReference type="EMBL" id="FNDU01000023">
    <property type="protein sequence ID" value="SDJ10151.1"/>
    <property type="molecule type" value="Genomic_DNA"/>
</dbReference>
<comment type="catalytic activity">
    <reaction evidence="10">
        <text>riboflavin + ATP = FMN + ADP + H(+)</text>
        <dbReference type="Rhea" id="RHEA:14357"/>
        <dbReference type="ChEBI" id="CHEBI:15378"/>
        <dbReference type="ChEBI" id="CHEBI:30616"/>
        <dbReference type="ChEBI" id="CHEBI:57986"/>
        <dbReference type="ChEBI" id="CHEBI:58210"/>
        <dbReference type="ChEBI" id="CHEBI:456216"/>
        <dbReference type="EC" id="2.7.1.26"/>
    </reaction>
</comment>
<evidence type="ECO:0000256" key="4">
    <source>
        <dbReference type="ARBA" id="ARBA00022630"/>
    </source>
</evidence>
<dbReference type="UniPathway" id="UPA00275">
    <property type="reaction ID" value="UER00399"/>
</dbReference>
<evidence type="ECO:0000256" key="7">
    <source>
        <dbReference type="ARBA" id="ARBA00022723"/>
    </source>
</evidence>
<dbReference type="PANTHER" id="PTHR21327">
    <property type="entry name" value="GTP CYCLOHYDROLASE II-RELATED"/>
    <property type="match status" value="1"/>
</dbReference>
<evidence type="ECO:0000256" key="10">
    <source>
        <dbReference type="ARBA" id="ARBA00047880"/>
    </source>
</evidence>
<evidence type="ECO:0000256" key="3">
    <source>
        <dbReference type="ARBA" id="ARBA00022619"/>
    </source>
</evidence>
<evidence type="ECO:0000313" key="12">
    <source>
        <dbReference type="EMBL" id="SDJ10151.1"/>
    </source>
</evidence>
<dbReference type="InterPro" id="IPR000422">
    <property type="entry name" value="DHBP_synthase_RibB"/>
</dbReference>
<keyword evidence="13" id="KW-1185">Reference proteome</keyword>
<evidence type="ECO:0000256" key="6">
    <source>
        <dbReference type="ARBA" id="ARBA00022679"/>
    </source>
</evidence>
<keyword evidence="5" id="KW-0288">FMN</keyword>
<dbReference type="STRING" id="930129.SAMN05216352_12335"/>
<evidence type="ECO:0000256" key="5">
    <source>
        <dbReference type="ARBA" id="ARBA00022643"/>
    </source>
</evidence>
<dbReference type="SUPFAM" id="SSF55821">
    <property type="entry name" value="YrdC/RibB"/>
    <property type="match status" value="1"/>
</dbReference>
<protein>
    <submittedName>
        <fullName evidence="12">3,4-dihydroxy-2-butanone 4-phosphate synthase</fullName>
    </submittedName>
</protein>
<dbReference type="InterPro" id="IPR017945">
    <property type="entry name" value="DHBP_synth_RibB-like_a/b_dom"/>
</dbReference>
<keyword evidence="3" id="KW-0686">Riboflavin biosynthesis</keyword>
<keyword evidence="9" id="KW-0067">ATP-binding</keyword>
<dbReference type="Pfam" id="PF00926">
    <property type="entry name" value="DHBP_synthase"/>
    <property type="match status" value="1"/>
</dbReference>
<evidence type="ECO:0000259" key="11">
    <source>
        <dbReference type="Pfam" id="PF01687"/>
    </source>
</evidence>
<dbReference type="GO" id="GO:0005829">
    <property type="term" value="C:cytosol"/>
    <property type="evidence" value="ECO:0007669"/>
    <property type="project" value="TreeGrafter"/>
</dbReference>
<evidence type="ECO:0000313" key="13">
    <source>
        <dbReference type="Proteomes" id="UP000199017"/>
    </source>
</evidence>
<dbReference type="GO" id="GO:0009231">
    <property type="term" value="P:riboflavin biosynthetic process"/>
    <property type="evidence" value="ECO:0007669"/>
    <property type="project" value="UniProtKB-UniPathway"/>
</dbReference>
<comment type="function">
    <text evidence="1">Catalyzes the conversion of D-ribulose 5-phosphate to formate and 3,4-dihydroxy-2-butanone 4-phosphate.</text>
</comment>
<dbReference type="Pfam" id="PF01687">
    <property type="entry name" value="Flavokinase"/>
    <property type="match status" value="1"/>
</dbReference>
<dbReference type="Gene3D" id="3.90.870.10">
    <property type="entry name" value="DHBP synthase"/>
    <property type="match status" value="1"/>
</dbReference>
<organism evidence="12 13">
    <name type="scientific">Alteribacillus bidgolensis</name>
    <dbReference type="NCBI Taxonomy" id="930129"/>
    <lineage>
        <taxon>Bacteria</taxon>
        <taxon>Bacillati</taxon>
        <taxon>Bacillota</taxon>
        <taxon>Bacilli</taxon>
        <taxon>Bacillales</taxon>
        <taxon>Bacillaceae</taxon>
        <taxon>Alteribacillus</taxon>
    </lineage>
</organism>
<feature type="domain" description="Riboflavin kinase" evidence="11">
    <location>
        <begin position="212"/>
        <end position="318"/>
    </location>
</feature>
<dbReference type="OrthoDB" id="2843237at2"/>
<dbReference type="GO" id="GO:0008686">
    <property type="term" value="F:3,4-dihydroxy-2-butanone-4-phosphate synthase activity"/>
    <property type="evidence" value="ECO:0007669"/>
    <property type="project" value="InterPro"/>
</dbReference>
<dbReference type="Gene3D" id="2.40.30.30">
    <property type="entry name" value="Riboflavin kinase-like"/>
    <property type="match status" value="1"/>
</dbReference>
<dbReference type="AlphaFoldDB" id="A0A1G8QZP2"/>
<dbReference type="PANTHER" id="PTHR21327:SF18">
    <property type="entry name" value="3,4-DIHYDROXY-2-BUTANONE 4-PHOSPHATE SYNTHASE"/>
    <property type="match status" value="1"/>
</dbReference>
<dbReference type="GO" id="GO:0046872">
    <property type="term" value="F:metal ion binding"/>
    <property type="evidence" value="ECO:0007669"/>
    <property type="project" value="UniProtKB-KW"/>
</dbReference>
<name>A0A1G8QZP2_9BACI</name>
<keyword evidence="8" id="KW-0547">Nucleotide-binding</keyword>
<comment type="pathway">
    <text evidence="2">Cofactor biosynthesis; riboflavin biosynthesis; 2-hydroxy-3-oxobutyl phosphate from D-ribulose 5-phosphate: step 1/1.</text>
</comment>
<dbReference type="RefSeq" id="WP_091588069.1">
    <property type="nucleotide sequence ID" value="NZ_FNDU01000023.1"/>
</dbReference>
<dbReference type="SUPFAM" id="SSF82114">
    <property type="entry name" value="Riboflavin kinase-like"/>
    <property type="match status" value="1"/>
</dbReference>
<keyword evidence="7" id="KW-0479">Metal-binding</keyword>
<keyword evidence="6" id="KW-0808">Transferase</keyword>